<evidence type="ECO:0000256" key="1">
    <source>
        <dbReference type="ARBA" id="ARBA00005593"/>
    </source>
</evidence>
<dbReference type="Gene3D" id="3.50.50.60">
    <property type="entry name" value="FAD/NAD(P)-binding domain"/>
    <property type="match status" value="1"/>
</dbReference>
<reference evidence="3" key="1">
    <citation type="journal article" date="2023" name="Mol. Phylogenet. Evol.">
        <title>Genome-scale phylogeny and comparative genomics of the fungal order Sordariales.</title>
        <authorList>
            <person name="Hensen N."/>
            <person name="Bonometti L."/>
            <person name="Westerberg I."/>
            <person name="Brannstrom I.O."/>
            <person name="Guillou S."/>
            <person name="Cros-Aarteil S."/>
            <person name="Calhoun S."/>
            <person name="Haridas S."/>
            <person name="Kuo A."/>
            <person name="Mondo S."/>
            <person name="Pangilinan J."/>
            <person name="Riley R."/>
            <person name="LaButti K."/>
            <person name="Andreopoulos B."/>
            <person name="Lipzen A."/>
            <person name="Chen C."/>
            <person name="Yan M."/>
            <person name="Daum C."/>
            <person name="Ng V."/>
            <person name="Clum A."/>
            <person name="Steindorff A."/>
            <person name="Ohm R.A."/>
            <person name="Martin F."/>
            <person name="Silar P."/>
            <person name="Natvig D.O."/>
            <person name="Lalanne C."/>
            <person name="Gautier V."/>
            <person name="Ament-Velasquez S.L."/>
            <person name="Kruys A."/>
            <person name="Hutchinson M.I."/>
            <person name="Powell A.J."/>
            <person name="Barry K."/>
            <person name="Miller A.N."/>
            <person name="Grigoriev I.V."/>
            <person name="Debuchy R."/>
            <person name="Gladieux P."/>
            <person name="Hiltunen Thoren M."/>
            <person name="Johannesson H."/>
        </authorList>
    </citation>
    <scope>NUCLEOTIDE SEQUENCE</scope>
    <source>
        <strain evidence="3">CBS 508.74</strain>
    </source>
</reference>
<dbReference type="InterPro" id="IPR017230">
    <property type="entry name" value="Mrs6"/>
</dbReference>
<dbReference type="Proteomes" id="UP001302812">
    <property type="component" value="Unassembled WGS sequence"/>
</dbReference>
<comment type="similarity">
    <text evidence="1 2">Belongs to the Rab GDI family.</text>
</comment>
<sequence length="491" mass="52614">MESVSDTSWDVVICGTGLQQSLLALALSRSGKKILHVDPNHFYGGAEAAFSLQDAESWANEVSAKDAGLFRSASVARHESAAGLSSRSYSLAMAPTLIHARSALLSQLVSSRAYRQVEFLAVGSFFIFRLPQDSAQQPALIRIPSTREDVFAATTISSKAKRGLMKFLKFVLDYQNPPQLELWQSHAEAPLTEFLQQEFKMDAELQTYIVTLTLSLNGKITTRDGLAVIRRHLSSMGVYGPGFAAIYPKWGGLSEVAQVSCRAAAVGGAVYMLGAGVQAVETAGDEVKLELSSGDTVKTRILVRADDNPSEQTGISRLVAVVGSPLTSMFEVVVEGASRPAVAVVAFPAGSLSTPAGKASEYPVYLSVHSSDTGECPVGQNVLYLTTLSTPDSRQLLEEALEAFVGTAGEGQPAQILIQIRYEQLAGSGSFQPEGPVITFPSPSFSLSFDDSVLEPVQQAWKRIMGDAAAESDYMSFADREGAMDDDDVYE</sequence>
<evidence type="ECO:0000313" key="4">
    <source>
        <dbReference type="Proteomes" id="UP001302812"/>
    </source>
</evidence>
<dbReference type="InterPro" id="IPR036188">
    <property type="entry name" value="FAD/NAD-bd_sf"/>
</dbReference>
<comment type="caution">
    <text evidence="3">The sequence shown here is derived from an EMBL/GenBank/DDBJ whole genome shotgun (WGS) entry which is preliminary data.</text>
</comment>
<dbReference type="GO" id="GO:0005092">
    <property type="term" value="F:GDP-dissociation inhibitor activity"/>
    <property type="evidence" value="ECO:0007669"/>
    <property type="project" value="UniProtKB-UniRule"/>
</dbReference>
<dbReference type="Gene3D" id="3.30.519.10">
    <property type="entry name" value="Guanine Nucleotide Dissociation Inhibitor, domain 2"/>
    <property type="match status" value="1"/>
</dbReference>
<dbReference type="PIRSF" id="PIRSF037514">
    <property type="entry name" value="Rab_ger_ger_transf_A_fun"/>
    <property type="match status" value="1"/>
</dbReference>
<proteinExistence type="inferred from homology"/>
<accession>A0AAN6T864</accession>
<dbReference type="GeneID" id="89933549"/>
<dbReference type="PANTHER" id="PTHR11787">
    <property type="entry name" value="RAB GDP-DISSOCIATION INHIBITOR"/>
    <property type="match status" value="1"/>
</dbReference>
<dbReference type="PANTHER" id="PTHR11787:SF4">
    <property type="entry name" value="CHM, RAB ESCORT PROTEIN 1"/>
    <property type="match status" value="1"/>
</dbReference>
<dbReference type="Pfam" id="PF00996">
    <property type="entry name" value="GDI"/>
    <property type="match status" value="1"/>
</dbReference>
<dbReference type="GO" id="GO:0016192">
    <property type="term" value="P:vesicle-mediated transport"/>
    <property type="evidence" value="ECO:0007669"/>
    <property type="project" value="TreeGrafter"/>
</dbReference>
<organism evidence="3 4">
    <name type="scientific">Canariomyces notabilis</name>
    <dbReference type="NCBI Taxonomy" id="2074819"/>
    <lineage>
        <taxon>Eukaryota</taxon>
        <taxon>Fungi</taxon>
        <taxon>Dikarya</taxon>
        <taxon>Ascomycota</taxon>
        <taxon>Pezizomycotina</taxon>
        <taxon>Sordariomycetes</taxon>
        <taxon>Sordariomycetidae</taxon>
        <taxon>Sordariales</taxon>
        <taxon>Chaetomiaceae</taxon>
        <taxon>Canariomyces</taxon>
    </lineage>
</organism>
<dbReference type="GO" id="GO:0005634">
    <property type="term" value="C:nucleus"/>
    <property type="evidence" value="ECO:0007669"/>
    <property type="project" value="TreeGrafter"/>
</dbReference>
<dbReference type="EMBL" id="MU853360">
    <property type="protein sequence ID" value="KAK4108775.1"/>
    <property type="molecule type" value="Genomic_DNA"/>
</dbReference>
<dbReference type="SUPFAM" id="SSF51905">
    <property type="entry name" value="FAD/NAD(P)-binding domain"/>
    <property type="match status" value="1"/>
</dbReference>
<dbReference type="SUPFAM" id="SSF54373">
    <property type="entry name" value="FAD-linked reductases, C-terminal domain"/>
    <property type="match status" value="1"/>
</dbReference>
<protein>
    <recommendedName>
        <fullName evidence="2">Rab proteins geranylgeranyltransferase</fullName>
    </recommendedName>
</protein>
<gene>
    <name evidence="3" type="ORF">N656DRAFT_373890</name>
</gene>
<name>A0AAN6T864_9PEZI</name>
<evidence type="ECO:0000256" key="2">
    <source>
        <dbReference type="PIRNR" id="PIRNR037514"/>
    </source>
</evidence>
<dbReference type="InterPro" id="IPR018203">
    <property type="entry name" value="GDP_dissociation_inhibitor"/>
</dbReference>
<keyword evidence="4" id="KW-1185">Reference proteome</keyword>
<reference evidence="3" key="2">
    <citation type="submission" date="2023-05" db="EMBL/GenBank/DDBJ databases">
        <authorList>
            <consortium name="Lawrence Berkeley National Laboratory"/>
            <person name="Steindorff A."/>
            <person name="Hensen N."/>
            <person name="Bonometti L."/>
            <person name="Westerberg I."/>
            <person name="Brannstrom I.O."/>
            <person name="Guillou S."/>
            <person name="Cros-Aarteil S."/>
            <person name="Calhoun S."/>
            <person name="Haridas S."/>
            <person name="Kuo A."/>
            <person name="Mondo S."/>
            <person name="Pangilinan J."/>
            <person name="Riley R."/>
            <person name="Labutti K."/>
            <person name="Andreopoulos B."/>
            <person name="Lipzen A."/>
            <person name="Chen C."/>
            <person name="Yanf M."/>
            <person name="Daum C."/>
            <person name="Ng V."/>
            <person name="Clum A."/>
            <person name="Ohm R."/>
            <person name="Martin F."/>
            <person name="Silar P."/>
            <person name="Natvig D."/>
            <person name="Lalanne C."/>
            <person name="Gautier V."/>
            <person name="Ament-Velasquez S.L."/>
            <person name="Kruys A."/>
            <person name="Hutchinson M.I."/>
            <person name="Powell A.J."/>
            <person name="Barry K."/>
            <person name="Miller A.N."/>
            <person name="Grigoriev I.V."/>
            <person name="Debuchy R."/>
            <person name="Gladieux P."/>
            <person name="Thoren M.H."/>
            <person name="Johannesson H."/>
        </authorList>
    </citation>
    <scope>NUCLEOTIDE SEQUENCE</scope>
    <source>
        <strain evidence="3">CBS 508.74</strain>
    </source>
</reference>
<dbReference type="Gene3D" id="1.10.405.10">
    <property type="entry name" value="Guanine Nucleotide Dissociation Inhibitor, domain 1"/>
    <property type="match status" value="1"/>
</dbReference>
<dbReference type="PRINTS" id="PR00891">
    <property type="entry name" value="RABGDIREP"/>
</dbReference>
<dbReference type="RefSeq" id="XP_064666345.1">
    <property type="nucleotide sequence ID" value="XM_064809425.1"/>
</dbReference>
<dbReference type="GO" id="GO:0005829">
    <property type="term" value="C:cytosol"/>
    <property type="evidence" value="ECO:0007669"/>
    <property type="project" value="TreeGrafter"/>
</dbReference>
<dbReference type="GO" id="GO:0005968">
    <property type="term" value="C:Rab-protein geranylgeranyltransferase complex"/>
    <property type="evidence" value="ECO:0007669"/>
    <property type="project" value="TreeGrafter"/>
</dbReference>
<evidence type="ECO:0000313" key="3">
    <source>
        <dbReference type="EMBL" id="KAK4108775.1"/>
    </source>
</evidence>
<dbReference type="GO" id="GO:0007264">
    <property type="term" value="P:small GTPase-mediated signal transduction"/>
    <property type="evidence" value="ECO:0007669"/>
    <property type="project" value="UniProtKB-UniRule"/>
</dbReference>
<dbReference type="AlphaFoldDB" id="A0AAN6T864"/>